<gene>
    <name evidence="1" type="ORF">GCM10008938_43320</name>
</gene>
<accession>A0ABQ2DCF5</accession>
<sequence length="81" mass="8915">MDMTEKTPDEPGCRPLSQTFKPHLWGHGSFWHHHARFKRDILLVFFNFPSKASPGSLVVSGLCAGLVSKHLSPNLKTCGAG</sequence>
<dbReference type="EMBL" id="BMOD01000025">
    <property type="protein sequence ID" value="GGJ52716.1"/>
    <property type="molecule type" value="Genomic_DNA"/>
</dbReference>
<name>A0ABQ2DCF5_9DEIO</name>
<proteinExistence type="predicted"/>
<dbReference type="Proteomes" id="UP000632222">
    <property type="component" value="Unassembled WGS sequence"/>
</dbReference>
<evidence type="ECO:0000313" key="1">
    <source>
        <dbReference type="EMBL" id="GGJ52716.1"/>
    </source>
</evidence>
<comment type="caution">
    <text evidence="1">The sequence shown here is derived from an EMBL/GenBank/DDBJ whole genome shotgun (WGS) entry which is preliminary data.</text>
</comment>
<keyword evidence="2" id="KW-1185">Reference proteome</keyword>
<protein>
    <submittedName>
        <fullName evidence="1">Uncharacterized protein</fullName>
    </submittedName>
</protein>
<evidence type="ECO:0000313" key="2">
    <source>
        <dbReference type="Proteomes" id="UP000632222"/>
    </source>
</evidence>
<organism evidence="1 2">
    <name type="scientific">Deinococcus roseus</name>
    <dbReference type="NCBI Taxonomy" id="392414"/>
    <lineage>
        <taxon>Bacteria</taxon>
        <taxon>Thermotogati</taxon>
        <taxon>Deinococcota</taxon>
        <taxon>Deinococci</taxon>
        <taxon>Deinococcales</taxon>
        <taxon>Deinococcaceae</taxon>
        <taxon>Deinococcus</taxon>
    </lineage>
</organism>
<reference evidence="2" key="1">
    <citation type="journal article" date="2019" name="Int. J. Syst. Evol. Microbiol.">
        <title>The Global Catalogue of Microorganisms (GCM) 10K type strain sequencing project: providing services to taxonomists for standard genome sequencing and annotation.</title>
        <authorList>
            <consortium name="The Broad Institute Genomics Platform"/>
            <consortium name="The Broad Institute Genome Sequencing Center for Infectious Disease"/>
            <person name="Wu L."/>
            <person name="Ma J."/>
        </authorList>
    </citation>
    <scope>NUCLEOTIDE SEQUENCE [LARGE SCALE GENOMIC DNA]</scope>
    <source>
        <strain evidence="2">JCM 14370</strain>
    </source>
</reference>